<gene>
    <name evidence="5" type="ORF">IAB31_04855</name>
</gene>
<dbReference type="SUPFAM" id="SSF46785">
    <property type="entry name" value="Winged helix' DNA-binding domain"/>
    <property type="match status" value="1"/>
</dbReference>
<keyword evidence="1" id="KW-0805">Transcription regulation</keyword>
<dbReference type="Pfam" id="PF00392">
    <property type="entry name" value="GntR"/>
    <property type="match status" value="1"/>
</dbReference>
<dbReference type="GO" id="GO:0003677">
    <property type="term" value="F:DNA binding"/>
    <property type="evidence" value="ECO:0007669"/>
    <property type="project" value="UniProtKB-KW"/>
</dbReference>
<dbReference type="Proteomes" id="UP000886757">
    <property type="component" value="Unassembled WGS sequence"/>
</dbReference>
<evidence type="ECO:0000313" key="6">
    <source>
        <dbReference type="Proteomes" id="UP000886757"/>
    </source>
</evidence>
<name>A0A9D1ABS4_9FIRM</name>
<feature type="domain" description="HTH gntR-type" evidence="4">
    <location>
        <begin position="7"/>
        <end position="75"/>
    </location>
</feature>
<dbReference type="InterPro" id="IPR036388">
    <property type="entry name" value="WH-like_DNA-bd_sf"/>
</dbReference>
<comment type="caution">
    <text evidence="5">The sequence shown here is derived from an EMBL/GenBank/DDBJ whole genome shotgun (WGS) entry which is preliminary data.</text>
</comment>
<accession>A0A9D1ABS4</accession>
<dbReference type="PROSITE" id="PS50949">
    <property type="entry name" value="HTH_GNTR"/>
    <property type="match status" value="1"/>
</dbReference>
<organism evidence="5 6">
    <name type="scientific">Candidatus Choladousia intestinavium</name>
    <dbReference type="NCBI Taxonomy" id="2840727"/>
    <lineage>
        <taxon>Bacteria</taxon>
        <taxon>Bacillati</taxon>
        <taxon>Bacillota</taxon>
        <taxon>Clostridia</taxon>
        <taxon>Lachnospirales</taxon>
        <taxon>Lachnospiraceae</taxon>
        <taxon>Lachnospiraceae incertae sedis</taxon>
        <taxon>Candidatus Choladousia</taxon>
    </lineage>
</organism>
<keyword evidence="3" id="KW-0804">Transcription</keyword>
<evidence type="ECO:0000259" key="4">
    <source>
        <dbReference type="PROSITE" id="PS50949"/>
    </source>
</evidence>
<evidence type="ECO:0000313" key="5">
    <source>
        <dbReference type="EMBL" id="HIR13236.1"/>
    </source>
</evidence>
<dbReference type="InterPro" id="IPR036390">
    <property type="entry name" value="WH_DNA-bd_sf"/>
</dbReference>
<dbReference type="EMBL" id="DVGK01000057">
    <property type="protein sequence ID" value="HIR13236.1"/>
    <property type="molecule type" value="Genomic_DNA"/>
</dbReference>
<dbReference type="CDD" id="cd07377">
    <property type="entry name" value="WHTH_GntR"/>
    <property type="match status" value="1"/>
</dbReference>
<proteinExistence type="predicted"/>
<dbReference type="PANTHER" id="PTHR38445">
    <property type="entry name" value="HTH-TYPE TRANSCRIPTIONAL REPRESSOR YTRA"/>
    <property type="match status" value="1"/>
</dbReference>
<evidence type="ECO:0000256" key="2">
    <source>
        <dbReference type="ARBA" id="ARBA00023125"/>
    </source>
</evidence>
<reference evidence="5" key="1">
    <citation type="submission" date="2020-10" db="EMBL/GenBank/DDBJ databases">
        <authorList>
            <person name="Gilroy R."/>
        </authorList>
    </citation>
    <scope>NUCLEOTIDE SEQUENCE</scope>
    <source>
        <strain evidence="5">ChiSjej4B22-8148</strain>
    </source>
</reference>
<evidence type="ECO:0000256" key="1">
    <source>
        <dbReference type="ARBA" id="ARBA00023015"/>
    </source>
</evidence>
<reference evidence="5" key="2">
    <citation type="journal article" date="2021" name="PeerJ">
        <title>Extensive microbial diversity within the chicken gut microbiome revealed by metagenomics and culture.</title>
        <authorList>
            <person name="Gilroy R."/>
            <person name="Ravi A."/>
            <person name="Getino M."/>
            <person name="Pursley I."/>
            <person name="Horton D.L."/>
            <person name="Alikhan N.F."/>
            <person name="Baker D."/>
            <person name="Gharbi K."/>
            <person name="Hall N."/>
            <person name="Watson M."/>
            <person name="Adriaenssens E.M."/>
            <person name="Foster-Nyarko E."/>
            <person name="Jarju S."/>
            <person name="Secka A."/>
            <person name="Antonio M."/>
            <person name="Oren A."/>
            <person name="Chaudhuri R.R."/>
            <person name="La Ragione R."/>
            <person name="Hildebrand F."/>
            <person name="Pallen M.J."/>
        </authorList>
    </citation>
    <scope>NUCLEOTIDE SEQUENCE</scope>
    <source>
        <strain evidence="5">ChiSjej4B22-8148</strain>
    </source>
</reference>
<protein>
    <submittedName>
        <fullName evidence="5">GntR family transcriptional regulator</fullName>
    </submittedName>
</protein>
<dbReference type="Gene3D" id="1.10.10.10">
    <property type="entry name" value="Winged helix-like DNA-binding domain superfamily/Winged helix DNA-binding domain"/>
    <property type="match status" value="1"/>
</dbReference>
<dbReference type="PANTHER" id="PTHR38445:SF6">
    <property type="entry name" value="GNTR-FAMILY TRANSCRIPTIONAL REGULATOR"/>
    <property type="match status" value="1"/>
</dbReference>
<dbReference type="SMART" id="SM00345">
    <property type="entry name" value="HTH_GNTR"/>
    <property type="match status" value="1"/>
</dbReference>
<keyword evidence="2" id="KW-0238">DNA-binding</keyword>
<sequence>MEFNPALPIYLQVMTMIKRDIVTGELKPGEKLPSVRDMAVEFAVNPNTVSRVYRELESEGICYTKRGMGTFVTEEPEVVGRLKAEMAGELMDQFLEGMKRLGIPGEEVIQMVKERTGC</sequence>
<dbReference type="InterPro" id="IPR000524">
    <property type="entry name" value="Tscrpt_reg_HTH_GntR"/>
</dbReference>
<dbReference type="GO" id="GO:0003700">
    <property type="term" value="F:DNA-binding transcription factor activity"/>
    <property type="evidence" value="ECO:0007669"/>
    <property type="project" value="InterPro"/>
</dbReference>
<evidence type="ECO:0000256" key="3">
    <source>
        <dbReference type="ARBA" id="ARBA00023163"/>
    </source>
</evidence>
<dbReference type="AlphaFoldDB" id="A0A9D1ABS4"/>